<reference evidence="1" key="1">
    <citation type="submission" date="2021-06" db="EMBL/GenBank/DDBJ databases">
        <authorList>
            <person name="Kallberg Y."/>
            <person name="Tangrot J."/>
            <person name="Rosling A."/>
        </authorList>
    </citation>
    <scope>NUCLEOTIDE SEQUENCE</scope>
    <source>
        <strain evidence="1">CL356</strain>
    </source>
</reference>
<name>A0ACA9NHE0_9GLOM</name>
<feature type="non-terminal residue" evidence="1">
    <location>
        <position position="84"/>
    </location>
</feature>
<organism evidence="1 2">
    <name type="scientific">Acaulospora colombiana</name>
    <dbReference type="NCBI Taxonomy" id="27376"/>
    <lineage>
        <taxon>Eukaryota</taxon>
        <taxon>Fungi</taxon>
        <taxon>Fungi incertae sedis</taxon>
        <taxon>Mucoromycota</taxon>
        <taxon>Glomeromycotina</taxon>
        <taxon>Glomeromycetes</taxon>
        <taxon>Diversisporales</taxon>
        <taxon>Acaulosporaceae</taxon>
        <taxon>Acaulospora</taxon>
    </lineage>
</organism>
<accession>A0ACA9NHE0</accession>
<protein>
    <submittedName>
        <fullName evidence="1">12536_t:CDS:1</fullName>
    </submittedName>
</protein>
<dbReference type="Proteomes" id="UP000789525">
    <property type="component" value="Unassembled WGS sequence"/>
</dbReference>
<dbReference type="EMBL" id="CAJVPT010021579">
    <property type="protein sequence ID" value="CAG8655669.1"/>
    <property type="molecule type" value="Genomic_DNA"/>
</dbReference>
<keyword evidence="2" id="KW-1185">Reference proteome</keyword>
<evidence type="ECO:0000313" key="2">
    <source>
        <dbReference type="Proteomes" id="UP000789525"/>
    </source>
</evidence>
<comment type="caution">
    <text evidence="1">The sequence shown here is derived from an EMBL/GenBank/DDBJ whole genome shotgun (WGS) entry which is preliminary data.</text>
</comment>
<evidence type="ECO:0000313" key="1">
    <source>
        <dbReference type="EMBL" id="CAG8655669.1"/>
    </source>
</evidence>
<proteinExistence type="predicted"/>
<sequence length="84" mass="8809">MSPAKEAASEFEKLNCVLIGADGRTQTCKVEFDGIAAGLGATDYISTLVDHGPYCGSAQPHHSRRSSTCINLDNTHSLSPSSSP</sequence>
<gene>
    <name evidence="1" type="ORF">ACOLOM_LOCUS8395</name>
</gene>